<evidence type="ECO:0000313" key="4">
    <source>
        <dbReference type="Proteomes" id="UP001237642"/>
    </source>
</evidence>
<dbReference type="Gene3D" id="2.10.25.10">
    <property type="entry name" value="Laminin"/>
    <property type="match status" value="2"/>
</dbReference>
<evidence type="ECO:0000256" key="1">
    <source>
        <dbReference type="ARBA" id="ARBA00023157"/>
    </source>
</evidence>
<dbReference type="InterPro" id="IPR001881">
    <property type="entry name" value="EGF-like_Ca-bd_dom"/>
</dbReference>
<sequence length="119" mass="13115">MEKVPAVLEWRLTPSCHSFEGAPEISTSGSFCGRNTNCTGRELCSCLPGYQGNPYLQDGCQDIDECARPYSNRCEQNFIDTPGSYNCSCRYGYETFGNQCFTRSSTVKKAPIVLAIGTL</sequence>
<protein>
    <recommendedName>
        <fullName evidence="2">EGF-like calcium-binding domain-containing protein</fullName>
    </recommendedName>
</protein>
<dbReference type="PANTHER" id="PTHR33491">
    <property type="entry name" value="OSJNBA0016N04.9 PROTEIN"/>
    <property type="match status" value="1"/>
</dbReference>
<feature type="domain" description="EGF-like calcium-binding" evidence="2">
    <location>
        <begin position="62"/>
        <end position="101"/>
    </location>
</feature>
<reference evidence="3" key="2">
    <citation type="submission" date="2023-05" db="EMBL/GenBank/DDBJ databases">
        <authorList>
            <person name="Schelkunov M.I."/>
        </authorList>
    </citation>
    <scope>NUCLEOTIDE SEQUENCE</scope>
    <source>
        <strain evidence="3">Hsosn_3</strain>
        <tissue evidence="3">Leaf</tissue>
    </source>
</reference>
<dbReference type="InterPro" id="IPR009030">
    <property type="entry name" value="Growth_fac_rcpt_cys_sf"/>
</dbReference>
<keyword evidence="1" id="KW-1015">Disulfide bond</keyword>
<organism evidence="3 4">
    <name type="scientific">Heracleum sosnowskyi</name>
    <dbReference type="NCBI Taxonomy" id="360622"/>
    <lineage>
        <taxon>Eukaryota</taxon>
        <taxon>Viridiplantae</taxon>
        <taxon>Streptophyta</taxon>
        <taxon>Embryophyta</taxon>
        <taxon>Tracheophyta</taxon>
        <taxon>Spermatophyta</taxon>
        <taxon>Magnoliopsida</taxon>
        <taxon>eudicotyledons</taxon>
        <taxon>Gunneridae</taxon>
        <taxon>Pentapetalae</taxon>
        <taxon>asterids</taxon>
        <taxon>campanulids</taxon>
        <taxon>Apiales</taxon>
        <taxon>Apiaceae</taxon>
        <taxon>Apioideae</taxon>
        <taxon>apioid superclade</taxon>
        <taxon>Tordylieae</taxon>
        <taxon>Tordyliinae</taxon>
        <taxon>Heracleum</taxon>
    </lineage>
</organism>
<dbReference type="EMBL" id="JAUIZM010000001">
    <property type="protein sequence ID" value="KAK1401618.1"/>
    <property type="molecule type" value="Genomic_DNA"/>
</dbReference>
<comment type="caution">
    <text evidence="3">The sequence shown here is derived from an EMBL/GenBank/DDBJ whole genome shotgun (WGS) entry which is preliminary data.</text>
</comment>
<gene>
    <name evidence="3" type="ORF">POM88_001223</name>
</gene>
<keyword evidence="4" id="KW-1185">Reference proteome</keyword>
<proteinExistence type="predicted"/>
<name>A0AAD8JD42_9APIA</name>
<dbReference type="GO" id="GO:0005509">
    <property type="term" value="F:calcium ion binding"/>
    <property type="evidence" value="ECO:0007669"/>
    <property type="project" value="InterPro"/>
</dbReference>
<dbReference type="Proteomes" id="UP001237642">
    <property type="component" value="Unassembled WGS sequence"/>
</dbReference>
<dbReference type="AlphaFoldDB" id="A0AAD8JD42"/>
<evidence type="ECO:0000313" key="3">
    <source>
        <dbReference type="EMBL" id="KAK1401618.1"/>
    </source>
</evidence>
<reference evidence="3" key="1">
    <citation type="submission" date="2023-02" db="EMBL/GenBank/DDBJ databases">
        <title>Genome of toxic invasive species Heracleum sosnowskyi carries increased number of genes despite the absence of recent whole-genome duplications.</title>
        <authorList>
            <person name="Schelkunov M."/>
            <person name="Shtratnikova V."/>
            <person name="Makarenko M."/>
            <person name="Klepikova A."/>
            <person name="Omelchenko D."/>
            <person name="Novikova G."/>
            <person name="Obukhova E."/>
            <person name="Bogdanov V."/>
            <person name="Penin A."/>
            <person name="Logacheva M."/>
        </authorList>
    </citation>
    <scope>NUCLEOTIDE SEQUENCE</scope>
    <source>
        <strain evidence="3">Hsosn_3</strain>
        <tissue evidence="3">Leaf</tissue>
    </source>
</reference>
<dbReference type="SMART" id="SM00179">
    <property type="entry name" value="EGF_CA"/>
    <property type="match status" value="1"/>
</dbReference>
<evidence type="ECO:0000259" key="2">
    <source>
        <dbReference type="SMART" id="SM00179"/>
    </source>
</evidence>
<accession>A0AAD8JD42</accession>
<dbReference type="SUPFAM" id="SSF57184">
    <property type="entry name" value="Growth factor receptor domain"/>
    <property type="match status" value="1"/>
</dbReference>